<dbReference type="Gene3D" id="1.10.10.10">
    <property type="entry name" value="Winged helix-like DNA-binding domain superfamily/Winged helix DNA-binding domain"/>
    <property type="match status" value="1"/>
</dbReference>
<dbReference type="OrthoDB" id="7776647at2"/>
<reference evidence="1 2" key="1">
    <citation type="submission" date="2013-09" db="EMBL/GenBank/DDBJ databases">
        <title>Genome sequencing of Phaeobacter antarcticus sp. nov. SM1211.</title>
        <authorList>
            <person name="Zhang X.-Y."/>
            <person name="Liu C."/>
            <person name="Chen X.-L."/>
            <person name="Xie B.-B."/>
            <person name="Qin Q.-L."/>
            <person name="Rong J.-C."/>
            <person name="Zhang Y.-Z."/>
        </authorList>
    </citation>
    <scope>NUCLEOTIDE SEQUENCE [LARGE SCALE GENOMIC DNA]</scope>
    <source>
        <strain evidence="1 2">SM1211</strain>
    </source>
</reference>
<keyword evidence="2" id="KW-1185">Reference proteome</keyword>
<dbReference type="AlphaFoldDB" id="A0A2G8RC60"/>
<accession>A0A2G8RC60</accession>
<dbReference type="Proteomes" id="UP000231259">
    <property type="component" value="Unassembled WGS sequence"/>
</dbReference>
<sequence>MSHKATNWAIQQRGLMPATKLVLWHLCDRHNPDFGCFPSQDQLAADVEISRSSLNTHLEKLEAAGLIRRHRRHSEGTHRRKSTRYILGFEDDFGREPCPESGHGKPQKPCPDFGKSHVQNLDSNLVREPVTTTAREAEENSEAEAACLAACGEGLSPAARAAITATRSVIDSWRATGFDLTSDILPTLGERTKRKRTDPIRTWAYFTAAIAKRHSHRIALAAKAARPGETGTVATASPSINAQDALRRTALWINSGRYVPPSAVSNVMRDALLQAGLVTEATLRAHQIY</sequence>
<dbReference type="InterPro" id="IPR011991">
    <property type="entry name" value="ArsR-like_HTH"/>
</dbReference>
<dbReference type="Pfam" id="PF13730">
    <property type="entry name" value="HTH_36"/>
    <property type="match status" value="1"/>
</dbReference>
<name>A0A2G8RC60_9RHOB</name>
<dbReference type="GO" id="GO:0006355">
    <property type="term" value="P:regulation of DNA-templated transcription"/>
    <property type="evidence" value="ECO:0007669"/>
    <property type="project" value="UniProtKB-ARBA"/>
</dbReference>
<dbReference type="CDD" id="cd00090">
    <property type="entry name" value="HTH_ARSR"/>
    <property type="match status" value="1"/>
</dbReference>
<evidence type="ECO:0000313" key="1">
    <source>
        <dbReference type="EMBL" id="PIL19011.1"/>
    </source>
</evidence>
<gene>
    <name evidence="1" type="ORF">P775_16745</name>
</gene>
<comment type="caution">
    <text evidence="1">The sequence shown here is derived from an EMBL/GenBank/DDBJ whole genome shotgun (WGS) entry which is preliminary data.</text>
</comment>
<evidence type="ECO:0000313" key="2">
    <source>
        <dbReference type="Proteomes" id="UP000231259"/>
    </source>
</evidence>
<dbReference type="EMBL" id="AWWI01000116">
    <property type="protein sequence ID" value="PIL19011.1"/>
    <property type="molecule type" value="Genomic_DNA"/>
</dbReference>
<dbReference type="InterPro" id="IPR036390">
    <property type="entry name" value="WH_DNA-bd_sf"/>
</dbReference>
<organism evidence="1 2">
    <name type="scientific">Puniceibacterium antarcticum</name>
    <dbReference type="NCBI Taxonomy" id="1206336"/>
    <lineage>
        <taxon>Bacteria</taxon>
        <taxon>Pseudomonadati</taxon>
        <taxon>Pseudomonadota</taxon>
        <taxon>Alphaproteobacteria</taxon>
        <taxon>Rhodobacterales</taxon>
        <taxon>Paracoccaceae</taxon>
        <taxon>Puniceibacterium</taxon>
    </lineage>
</organism>
<dbReference type="InterPro" id="IPR036388">
    <property type="entry name" value="WH-like_DNA-bd_sf"/>
</dbReference>
<proteinExistence type="predicted"/>
<dbReference type="RefSeq" id="WP_099911905.1">
    <property type="nucleotide sequence ID" value="NZ_AWWI01000116.1"/>
</dbReference>
<dbReference type="SUPFAM" id="SSF46785">
    <property type="entry name" value="Winged helix' DNA-binding domain"/>
    <property type="match status" value="1"/>
</dbReference>
<protein>
    <submittedName>
        <fullName evidence="1">Uncharacterized protein</fullName>
    </submittedName>
</protein>